<dbReference type="InterPro" id="IPR000305">
    <property type="entry name" value="GIY-YIG_endonuc"/>
</dbReference>
<reference evidence="3" key="1">
    <citation type="submission" date="2016-10" db="EMBL/GenBank/DDBJ databases">
        <authorList>
            <person name="Varghese N."/>
            <person name="Submissions S."/>
        </authorList>
    </citation>
    <scope>NUCLEOTIDE SEQUENCE [LARGE SCALE GENOMIC DNA]</scope>
    <source>
        <strain evidence="3">MPL-11</strain>
    </source>
</reference>
<dbReference type="Proteomes" id="UP000199481">
    <property type="component" value="Unassembled WGS sequence"/>
</dbReference>
<feature type="domain" description="GIY-YIG" evidence="1">
    <location>
        <begin position="12"/>
        <end position="108"/>
    </location>
</feature>
<dbReference type="PROSITE" id="PS50164">
    <property type="entry name" value="GIY_YIG"/>
    <property type="match status" value="1"/>
</dbReference>
<dbReference type="OrthoDB" id="67448at2"/>
<dbReference type="CDD" id="cd10440">
    <property type="entry name" value="GIY-YIG_COG3680"/>
    <property type="match status" value="1"/>
</dbReference>
<dbReference type="AlphaFoldDB" id="A0A1H1AWH7"/>
<protein>
    <recommendedName>
        <fullName evidence="1">GIY-YIG domain-containing protein</fullName>
    </recommendedName>
</protein>
<evidence type="ECO:0000259" key="1">
    <source>
        <dbReference type="PROSITE" id="PS50164"/>
    </source>
</evidence>
<evidence type="ECO:0000313" key="2">
    <source>
        <dbReference type="EMBL" id="SDQ44037.1"/>
    </source>
</evidence>
<accession>A0A1H1AWH7</accession>
<sequence length="295" mass="34172">MNRFTEEVITQLRYYVYILVNPIDHTIFYIGKGTKNRVFAHELDYLKTEFSNDLVEKQKLHEIKTIHSNGMEVEKYILTFGLSEDEAFHVENAVINFCKLIDDQKLNVKKLTNIMSGHRSDGQKDALQTFGRVELLQDALSPKPVNINQLRPHKIMFVKIKPTKDRSDSSKDLKAEEMYNPESEALKKRTLGDWVMSLDKANSIEYILGVYPGSGMIVSAFKIIKDNPRYEVLHSTTKSGRKQKRYNFYQYAEPLTEIDGIQLFPDHIKLTNYQYVNSNGVPCNIQSERVYVGFD</sequence>
<organism evidence="2 3">
    <name type="scientific">Carnobacterium viridans</name>
    <dbReference type="NCBI Taxonomy" id="174587"/>
    <lineage>
        <taxon>Bacteria</taxon>
        <taxon>Bacillati</taxon>
        <taxon>Bacillota</taxon>
        <taxon>Bacilli</taxon>
        <taxon>Lactobacillales</taxon>
        <taxon>Carnobacteriaceae</taxon>
        <taxon>Carnobacterium</taxon>
    </lineage>
</organism>
<evidence type="ECO:0000313" key="3">
    <source>
        <dbReference type="Proteomes" id="UP000199481"/>
    </source>
</evidence>
<dbReference type="RefSeq" id="WP_089978009.1">
    <property type="nucleotide sequence ID" value="NZ_CP084916.1"/>
</dbReference>
<dbReference type="Pfam" id="PF22945">
    <property type="entry name" value="LEM-3_GIY-YIG"/>
    <property type="match status" value="1"/>
</dbReference>
<dbReference type="EMBL" id="FNJW01000008">
    <property type="protein sequence ID" value="SDQ44037.1"/>
    <property type="molecule type" value="Genomic_DNA"/>
</dbReference>
<proteinExistence type="predicted"/>
<keyword evidence="3" id="KW-1185">Reference proteome</keyword>
<gene>
    <name evidence="2" type="ORF">SAMN04487752_2288</name>
</gene>
<name>A0A1H1AWH7_9LACT</name>